<dbReference type="InterPro" id="IPR003423">
    <property type="entry name" value="OMP_efflux"/>
</dbReference>
<keyword evidence="2" id="KW-0812">Transmembrane</keyword>
<dbReference type="EMBL" id="SPUM01000090">
    <property type="protein sequence ID" value="TFW31543.1"/>
    <property type="molecule type" value="Genomic_DNA"/>
</dbReference>
<dbReference type="PANTHER" id="PTHR30203:SF33">
    <property type="entry name" value="BLR4455 PROTEIN"/>
    <property type="match status" value="1"/>
</dbReference>
<dbReference type="GO" id="GO:0005886">
    <property type="term" value="C:plasma membrane"/>
    <property type="evidence" value="ECO:0007669"/>
    <property type="project" value="UniProtKB-SubCell"/>
</dbReference>
<comment type="caution">
    <text evidence="3">The sequence shown here is derived from an EMBL/GenBank/DDBJ whole genome shotgun (WGS) entry which is preliminary data.</text>
</comment>
<evidence type="ECO:0000313" key="3">
    <source>
        <dbReference type="EMBL" id="TFW31543.1"/>
    </source>
</evidence>
<keyword evidence="2" id="KW-1134">Transmembrane beta strand</keyword>
<evidence type="ECO:0000256" key="2">
    <source>
        <dbReference type="RuleBase" id="RU362097"/>
    </source>
</evidence>
<dbReference type="NCBIfam" id="TIGR01845">
    <property type="entry name" value="outer_NodT"/>
    <property type="match status" value="1"/>
</dbReference>
<dbReference type="RefSeq" id="WP_135190286.1">
    <property type="nucleotide sequence ID" value="NZ_SPUM01000090.1"/>
</dbReference>
<dbReference type="OrthoDB" id="9770517at2"/>
<gene>
    <name evidence="3" type="ORF">E4O92_13575</name>
</gene>
<feature type="signal peptide" evidence="2">
    <location>
        <begin position="1"/>
        <end position="29"/>
    </location>
</feature>
<dbReference type="Pfam" id="PF02321">
    <property type="entry name" value="OEP"/>
    <property type="match status" value="2"/>
</dbReference>
<comment type="similarity">
    <text evidence="1 2">Belongs to the outer membrane factor (OMF) (TC 1.B.17) family.</text>
</comment>
<keyword evidence="2" id="KW-0472">Membrane</keyword>
<accession>A0A4Y9T3M3</accession>
<keyword evidence="2" id="KW-0449">Lipoprotein</keyword>
<protein>
    <submittedName>
        <fullName evidence="3">Efflux transporter outer membrane subunit</fullName>
    </submittedName>
</protein>
<dbReference type="PANTHER" id="PTHR30203">
    <property type="entry name" value="OUTER MEMBRANE CATION EFFLUX PROTEIN"/>
    <property type="match status" value="1"/>
</dbReference>
<name>A0A4Y9T3M3_9BURK</name>
<evidence type="ECO:0000313" key="4">
    <source>
        <dbReference type="Proteomes" id="UP000297258"/>
    </source>
</evidence>
<feature type="chain" id="PRO_5021512024" evidence="2">
    <location>
        <begin position="30"/>
        <end position="477"/>
    </location>
</feature>
<comment type="subcellular location">
    <subcellularLocation>
        <location evidence="2">Cell membrane</location>
        <topology evidence="2">Lipid-anchor</topology>
    </subcellularLocation>
</comment>
<dbReference type="Gene3D" id="2.20.200.10">
    <property type="entry name" value="Outer membrane efflux proteins (OEP)"/>
    <property type="match status" value="1"/>
</dbReference>
<proteinExistence type="inferred from homology"/>
<dbReference type="SUPFAM" id="SSF56954">
    <property type="entry name" value="Outer membrane efflux proteins (OEP)"/>
    <property type="match status" value="1"/>
</dbReference>
<dbReference type="InterPro" id="IPR010131">
    <property type="entry name" value="MdtP/NodT-like"/>
</dbReference>
<dbReference type="AlphaFoldDB" id="A0A4Y9T3M3"/>
<keyword evidence="4" id="KW-1185">Reference proteome</keyword>
<keyword evidence="2" id="KW-0564">Palmitate</keyword>
<reference evidence="3 4" key="1">
    <citation type="submission" date="2019-03" db="EMBL/GenBank/DDBJ databases">
        <title>Draft genome of Massilia hortus sp. nov., a novel bacterial species of the Oxalobacteraceae family.</title>
        <authorList>
            <person name="Peta V."/>
            <person name="Raths R."/>
            <person name="Bucking H."/>
        </authorList>
    </citation>
    <scope>NUCLEOTIDE SEQUENCE [LARGE SCALE GENOMIC DNA]</scope>
    <source>
        <strain evidence="3 4">ONC3</strain>
    </source>
</reference>
<organism evidence="3 4">
    <name type="scientific">Massilia horti</name>
    <dbReference type="NCBI Taxonomy" id="2562153"/>
    <lineage>
        <taxon>Bacteria</taxon>
        <taxon>Pseudomonadati</taxon>
        <taxon>Pseudomonadota</taxon>
        <taxon>Betaproteobacteria</taxon>
        <taxon>Burkholderiales</taxon>
        <taxon>Oxalobacteraceae</taxon>
        <taxon>Telluria group</taxon>
        <taxon>Massilia</taxon>
    </lineage>
</organism>
<dbReference type="Gene3D" id="1.20.1600.10">
    <property type="entry name" value="Outer membrane efflux proteins (OEP)"/>
    <property type="match status" value="1"/>
</dbReference>
<keyword evidence="2" id="KW-0732">Signal</keyword>
<dbReference type="GO" id="GO:0015562">
    <property type="term" value="F:efflux transmembrane transporter activity"/>
    <property type="evidence" value="ECO:0007669"/>
    <property type="project" value="InterPro"/>
</dbReference>
<sequence length="477" mass="50751">MRPVPPLRYSLVLLCAVLATGCSVTPAYHRPVTPEPAAFKEAHGFVPAAPADLLERGPWWRLFGDPVLDELMASVDISNQNVAQAVAAYDQARAQVTQQRASLFPLLALDASANRSGARGEGDLGDRYRLSLDGSWEPDVWGRLRAGVAGANAIVQSSAADLAGARLSAQGALASSYFSLRSFDAQRALLATTIEGYKRVLQITRNRYEAGIAPQSDVLQAETQLANSQADDLTLANQRAQAEHTIAILIGKAPADFSLPVAPVRITIPEVPAGVPSTLLQRRPDIAAAERRVAAANNQIGVARAAYFPNIGLNASYGSTTSAVPDLLKASNAVWALGMTAAQTLFNAGATSAAVKVAHAQHESAVAQYRQTVLNAFGAVEDQLAATRILAEQNELRRKATEAADKVETQLQNRYKMGQVVYTDVVTAQVTALNARRALVQLEASRQLAAVALIQALGGGWHADLLAEDSPDQMRAR</sequence>
<evidence type="ECO:0000256" key="1">
    <source>
        <dbReference type="ARBA" id="ARBA00007613"/>
    </source>
</evidence>
<dbReference type="PROSITE" id="PS51257">
    <property type="entry name" value="PROKAR_LIPOPROTEIN"/>
    <property type="match status" value="1"/>
</dbReference>
<dbReference type="Proteomes" id="UP000297258">
    <property type="component" value="Unassembled WGS sequence"/>
</dbReference>